<protein>
    <submittedName>
        <fullName evidence="2">Uncharacterized protein</fullName>
    </submittedName>
</protein>
<gene>
    <name evidence="2" type="ORF">GCM10011520_38570</name>
</gene>
<feature type="transmembrane region" description="Helical" evidence="1">
    <location>
        <begin position="74"/>
        <end position="94"/>
    </location>
</feature>
<dbReference type="EMBL" id="BMKO01000020">
    <property type="protein sequence ID" value="GGE94524.1"/>
    <property type="molecule type" value="Genomic_DNA"/>
</dbReference>
<comment type="caution">
    <text evidence="2">The sequence shown here is derived from an EMBL/GenBank/DDBJ whole genome shotgun (WGS) entry which is preliminary data.</text>
</comment>
<keyword evidence="1" id="KW-1133">Transmembrane helix</keyword>
<evidence type="ECO:0000313" key="2">
    <source>
        <dbReference type="EMBL" id="GGE94524.1"/>
    </source>
</evidence>
<reference evidence="3" key="1">
    <citation type="journal article" date="2019" name="Int. J. Syst. Evol. Microbiol.">
        <title>The Global Catalogue of Microorganisms (GCM) 10K type strain sequencing project: providing services to taxonomists for standard genome sequencing and annotation.</title>
        <authorList>
            <consortium name="The Broad Institute Genomics Platform"/>
            <consortium name="The Broad Institute Genome Sequencing Center for Infectious Disease"/>
            <person name="Wu L."/>
            <person name="Ma J."/>
        </authorList>
    </citation>
    <scope>NUCLEOTIDE SEQUENCE [LARGE SCALE GENOMIC DNA]</scope>
    <source>
        <strain evidence="3">CGMCC 1.16033</strain>
    </source>
</reference>
<dbReference type="RefSeq" id="WP_100145989.1">
    <property type="nucleotide sequence ID" value="NZ_BMKO01000020.1"/>
</dbReference>
<proteinExistence type="predicted"/>
<dbReference type="Proteomes" id="UP000606498">
    <property type="component" value="Unassembled WGS sequence"/>
</dbReference>
<name>A0ABQ1TJ44_9GAMM</name>
<accession>A0ABQ1TJ44</accession>
<evidence type="ECO:0000256" key="1">
    <source>
        <dbReference type="SAM" id="Phobius"/>
    </source>
</evidence>
<keyword evidence="1" id="KW-0472">Membrane</keyword>
<evidence type="ECO:0000313" key="3">
    <source>
        <dbReference type="Proteomes" id="UP000606498"/>
    </source>
</evidence>
<feature type="transmembrane region" description="Helical" evidence="1">
    <location>
        <begin position="114"/>
        <end position="138"/>
    </location>
</feature>
<sequence>MSQTSASLDLNATPPYAGELRPFPLGEALFFSPKPLPSAMDSSALGPSGEVLEINDVYMDIGGTSHGKAFQVQLYTGCISFFLFVQMATSLLIARKDYIINDGQASFWHYFVESVIELLPFTIICASVALCLGGYVIISTSLKAARQRPLRFNRQRREVCYYPEGSKQPQFIPWEEVVSWVAMHKGATGTNVMTNVTFGMALPHGDNYWVLTRPVATVASAQLSWETMRCYMDEAPEYWASAAQPEDRHSFDKHRKLLHEHFKIGPKNLFWMEWGLHSTSYAGMVWFYLVNVFCLWKFPYWVSEWTQNLATFKPTAALEAWSQPLPESEWAQPSAELVRLKAEITAHYQAGGSLGDFQQHLKRKVD</sequence>
<keyword evidence="3" id="KW-1185">Reference proteome</keyword>
<keyword evidence="1" id="KW-0812">Transmembrane</keyword>
<organism evidence="2 3">
    <name type="scientific">Shewanella carassii</name>
    <dbReference type="NCBI Taxonomy" id="1987584"/>
    <lineage>
        <taxon>Bacteria</taxon>
        <taxon>Pseudomonadati</taxon>
        <taxon>Pseudomonadota</taxon>
        <taxon>Gammaproteobacteria</taxon>
        <taxon>Alteromonadales</taxon>
        <taxon>Shewanellaceae</taxon>
        <taxon>Shewanella</taxon>
    </lineage>
</organism>